<keyword evidence="10" id="KW-1185">Reference proteome</keyword>
<dbReference type="Gene3D" id="3.30.70.660">
    <property type="entry name" value="Pseudouridine synthase I, catalytic domain, C-terminal subdomain"/>
    <property type="match status" value="1"/>
</dbReference>
<dbReference type="EMBL" id="CP157743">
    <property type="protein sequence ID" value="XBS19026.1"/>
    <property type="molecule type" value="Genomic_DNA"/>
</dbReference>
<evidence type="ECO:0000256" key="3">
    <source>
        <dbReference type="ARBA" id="ARBA00023235"/>
    </source>
</evidence>
<comment type="similarity">
    <text evidence="1 4 7">Belongs to the tRNA pseudouridine synthase TruA family.</text>
</comment>
<dbReference type="EC" id="5.4.99.12" evidence="4"/>
<dbReference type="Proteomes" id="UP001225378">
    <property type="component" value="Chromosome"/>
</dbReference>
<dbReference type="HAMAP" id="MF_00171">
    <property type="entry name" value="TruA"/>
    <property type="match status" value="1"/>
</dbReference>
<evidence type="ECO:0000313" key="10">
    <source>
        <dbReference type="Proteomes" id="UP001225378"/>
    </source>
</evidence>
<evidence type="ECO:0000256" key="7">
    <source>
        <dbReference type="RuleBase" id="RU003792"/>
    </source>
</evidence>
<proteinExistence type="inferred from homology"/>
<gene>
    <name evidence="4 9" type="primary">truA</name>
    <name evidence="9" type="ORF">Q9L42_011655</name>
</gene>
<dbReference type="GO" id="GO:0003723">
    <property type="term" value="F:RNA binding"/>
    <property type="evidence" value="ECO:0007669"/>
    <property type="project" value="InterPro"/>
</dbReference>
<comment type="subunit">
    <text evidence="4">Homodimer.</text>
</comment>
<evidence type="ECO:0000256" key="2">
    <source>
        <dbReference type="ARBA" id="ARBA00022694"/>
    </source>
</evidence>
<sequence>MPRIVLGIEYDGSQFHGWQWQDGKRSVQGELQAGLSKVADQPVTVLCAGRTDAGVHALEQVVHFDCEAERDMRAWVMGGNSQLPGDVRILWAKPAIADFHARYSAIARFYRYVFFNRPVKSALARNQVTWCYEALDAEKMHQAAQVLIGEHDFSSFRAHGCQSKSPRRLMYFIDVYRDGDRVIIDLSANAFVHHMVRNIAGVLMDIGRGRRSPDWTEHLLKVKDREQGGVTASPHGLYLGGVYYPERYGLVYHPIFKRLPKDAKRFD</sequence>
<dbReference type="InterPro" id="IPR020095">
    <property type="entry name" value="PsdUridine_synth_TruA_C"/>
</dbReference>
<dbReference type="FunFam" id="3.30.70.580:FF:000001">
    <property type="entry name" value="tRNA pseudouridine synthase A"/>
    <property type="match status" value="1"/>
</dbReference>
<dbReference type="Pfam" id="PF01416">
    <property type="entry name" value="PseudoU_synth_1"/>
    <property type="match status" value="2"/>
</dbReference>
<dbReference type="KEGG" id="mech:Q9L42_011655"/>
<dbReference type="InterPro" id="IPR001406">
    <property type="entry name" value="PsdUridine_synth_TruA"/>
</dbReference>
<dbReference type="RefSeq" id="WP_305908234.1">
    <property type="nucleotide sequence ID" value="NZ_CP157743.1"/>
</dbReference>
<dbReference type="PANTHER" id="PTHR11142">
    <property type="entry name" value="PSEUDOURIDYLATE SYNTHASE"/>
    <property type="match status" value="1"/>
</dbReference>
<dbReference type="SUPFAM" id="SSF55120">
    <property type="entry name" value="Pseudouridine synthase"/>
    <property type="match status" value="1"/>
</dbReference>
<dbReference type="GO" id="GO:0031119">
    <property type="term" value="P:tRNA pseudouridine synthesis"/>
    <property type="evidence" value="ECO:0007669"/>
    <property type="project" value="UniProtKB-UniRule"/>
</dbReference>
<evidence type="ECO:0000256" key="1">
    <source>
        <dbReference type="ARBA" id="ARBA00009375"/>
    </source>
</evidence>
<feature type="active site" description="Nucleophile" evidence="4 5">
    <location>
        <position position="52"/>
    </location>
</feature>
<evidence type="ECO:0000256" key="5">
    <source>
        <dbReference type="PIRSR" id="PIRSR001430-1"/>
    </source>
</evidence>
<evidence type="ECO:0000313" key="9">
    <source>
        <dbReference type="EMBL" id="XBS19026.1"/>
    </source>
</evidence>
<dbReference type="InterPro" id="IPR020103">
    <property type="entry name" value="PsdUridine_synth_cat_dom_sf"/>
</dbReference>
<comment type="caution">
    <text evidence="4">Lacks conserved residue(s) required for the propagation of feature annotation.</text>
</comment>
<dbReference type="CDD" id="cd02570">
    <property type="entry name" value="PseudoU_synth_EcTruA"/>
    <property type="match status" value="1"/>
</dbReference>
<dbReference type="NCBIfam" id="TIGR00071">
    <property type="entry name" value="hisT_truA"/>
    <property type="match status" value="1"/>
</dbReference>
<feature type="binding site" evidence="4 6">
    <location>
        <position position="110"/>
    </location>
    <ligand>
        <name>substrate</name>
    </ligand>
</feature>
<evidence type="ECO:0000256" key="6">
    <source>
        <dbReference type="PIRSR" id="PIRSR001430-2"/>
    </source>
</evidence>
<accession>A0AAU7NQU7</accession>
<keyword evidence="2 4" id="KW-0819">tRNA processing</keyword>
<dbReference type="InterPro" id="IPR020094">
    <property type="entry name" value="TruA/RsuA/RluB/E/F_N"/>
</dbReference>
<evidence type="ECO:0000256" key="4">
    <source>
        <dbReference type="HAMAP-Rule" id="MF_00171"/>
    </source>
</evidence>
<dbReference type="PANTHER" id="PTHR11142:SF0">
    <property type="entry name" value="TRNA PSEUDOURIDINE SYNTHASE-LIKE 1"/>
    <property type="match status" value="1"/>
</dbReference>
<dbReference type="GO" id="GO:0160147">
    <property type="term" value="F:tRNA pseudouridine(38-40) synthase activity"/>
    <property type="evidence" value="ECO:0007669"/>
    <property type="project" value="UniProtKB-EC"/>
</dbReference>
<organism evidence="9 10">
    <name type="scientific">Methylomarinum roseum</name>
    <dbReference type="NCBI Taxonomy" id="3067653"/>
    <lineage>
        <taxon>Bacteria</taxon>
        <taxon>Pseudomonadati</taxon>
        <taxon>Pseudomonadota</taxon>
        <taxon>Gammaproteobacteria</taxon>
        <taxon>Methylococcales</taxon>
        <taxon>Methylococcaceae</taxon>
        <taxon>Methylomarinum</taxon>
    </lineage>
</organism>
<dbReference type="Gene3D" id="3.30.70.580">
    <property type="entry name" value="Pseudouridine synthase I, catalytic domain, N-terminal subdomain"/>
    <property type="match status" value="1"/>
</dbReference>
<protein>
    <recommendedName>
        <fullName evidence="4">tRNA pseudouridine synthase A</fullName>
        <ecNumber evidence="4">5.4.99.12</ecNumber>
    </recommendedName>
    <alternativeName>
        <fullName evidence="4">tRNA pseudouridine(38-40) synthase</fullName>
    </alternativeName>
    <alternativeName>
        <fullName evidence="4">tRNA pseudouridylate synthase I</fullName>
    </alternativeName>
    <alternativeName>
        <fullName evidence="4">tRNA-uridine isomerase I</fullName>
    </alternativeName>
</protein>
<keyword evidence="3 4" id="KW-0413">Isomerase</keyword>
<feature type="domain" description="Pseudouridine synthase I TruA alpha/beta" evidence="8">
    <location>
        <begin position="9"/>
        <end position="104"/>
    </location>
</feature>
<dbReference type="AlphaFoldDB" id="A0AAU7NQU7"/>
<evidence type="ECO:0000259" key="8">
    <source>
        <dbReference type="Pfam" id="PF01416"/>
    </source>
</evidence>
<name>A0AAU7NQU7_9GAMM</name>
<dbReference type="PIRSF" id="PIRSF001430">
    <property type="entry name" value="tRNA_psdUrid_synth"/>
    <property type="match status" value="1"/>
</dbReference>
<comment type="function">
    <text evidence="4">Formation of pseudouridine at positions 38, 39 and 40 in the anticodon stem and loop of transfer RNAs.</text>
</comment>
<reference evidence="9 10" key="1">
    <citation type="journal article" date="2024" name="Microbiology">
        <title>Methylomarinum rosea sp. nov., a novel halophilic methanotrophic bacterium from the hypersaline Lake Elton.</title>
        <authorList>
            <person name="Suleimanov R.Z."/>
            <person name="Oshkin I.Y."/>
            <person name="Danilova O.V."/>
            <person name="Suzina N.E."/>
            <person name="Dedysh S.N."/>
        </authorList>
    </citation>
    <scope>NUCLEOTIDE SEQUENCE [LARGE SCALE GENOMIC DNA]</scope>
    <source>
        <strain evidence="9 10">Ch1-1</strain>
    </source>
</reference>
<dbReference type="InterPro" id="IPR020097">
    <property type="entry name" value="PsdUridine_synth_TruA_a/b_dom"/>
</dbReference>
<comment type="catalytic activity">
    <reaction evidence="4 7">
        <text>uridine(38/39/40) in tRNA = pseudouridine(38/39/40) in tRNA</text>
        <dbReference type="Rhea" id="RHEA:22376"/>
        <dbReference type="Rhea" id="RHEA-COMP:10085"/>
        <dbReference type="Rhea" id="RHEA-COMP:10087"/>
        <dbReference type="ChEBI" id="CHEBI:65314"/>
        <dbReference type="ChEBI" id="CHEBI:65315"/>
        <dbReference type="EC" id="5.4.99.12"/>
    </reaction>
</comment>
<feature type="domain" description="Pseudouridine synthase I TruA alpha/beta" evidence="8">
    <location>
        <begin position="143"/>
        <end position="245"/>
    </location>
</feature>